<dbReference type="EMBL" id="DVJS01000046">
    <property type="protein sequence ID" value="HIS96749.1"/>
    <property type="molecule type" value="Genomic_DNA"/>
</dbReference>
<feature type="transmembrane region" description="Helical" evidence="2">
    <location>
        <begin position="158"/>
        <end position="177"/>
    </location>
</feature>
<keyword evidence="2" id="KW-0472">Membrane</keyword>
<evidence type="ECO:0000313" key="3">
    <source>
        <dbReference type="EMBL" id="HIS96749.1"/>
    </source>
</evidence>
<evidence type="ECO:0000256" key="1">
    <source>
        <dbReference type="SAM" id="MobiDB-lite"/>
    </source>
</evidence>
<evidence type="ECO:0000313" key="4">
    <source>
        <dbReference type="Proteomes" id="UP000886876"/>
    </source>
</evidence>
<evidence type="ECO:0000256" key="2">
    <source>
        <dbReference type="SAM" id="Phobius"/>
    </source>
</evidence>
<dbReference type="Proteomes" id="UP000886876">
    <property type="component" value="Unassembled WGS sequence"/>
</dbReference>
<feature type="transmembrane region" description="Helical" evidence="2">
    <location>
        <begin position="43"/>
        <end position="65"/>
    </location>
</feature>
<feature type="transmembrane region" description="Helical" evidence="2">
    <location>
        <begin position="219"/>
        <end position="236"/>
    </location>
</feature>
<protein>
    <submittedName>
        <fullName evidence="3">Uncharacterized protein</fullName>
    </submittedName>
</protein>
<feature type="transmembrane region" description="Helical" evidence="2">
    <location>
        <begin position="86"/>
        <end position="111"/>
    </location>
</feature>
<feature type="transmembrane region" description="Helical" evidence="2">
    <location>
        <begin position="242"/>
        <end position="263"/>
    </location>
</feature>
<gene>
    <name evidence="3" type="ORF">IAD42_02115</name>
</gene>
<feature type="compositionally biased region" description="Acidic residues" evidence="1">
    <location>
        <begin position="283"/>
        <end position="307"/>
    </location>
</feature>
<name>A0A9D1G4V8_9FIRM</name>
<reference evidence="3" key="2">
    <citation type="journal article" date="2021" name="PeerJ">
        <title>Extensive microbial diversity within the chicken gut microbiome revealed by metagenomics and culture.</title>
        <authorList>
            <person name="Gilroy R."/>
            <person name="Ravi A."/>
            <person name="Getino M."/>
            <person name="Pursley I."/>
            <person name="Horton D.L."/>
            <person name="Alikhan N.F."/>
            <person name="Baker D."/>
            <person name="Gharbi K."/>
            <person name="Hall N."/>
            <person name="Watson M."/>
            <person name="Adriaenssens E.M."/>
            <person name="Foster-Nyarko E."/>
            <person name="Jarju S."/>
            <person name="Secka A."/>
            <person name="Antonio M."/>
            <person name="Oren A."/>
            <person name="Chaudhuri R.R."/>
            <person name="La Ragione R."/>
            <person name="Hildebrand F."/>
            <person name="Pallen M.J."/>
        </authorList>
    </citation>
    <scope>NUCLEOTIDE SEQUENCE</scope>
    <source>
        <strain evidence="3">ChiHecec3B27-6122</strain>
    </source>
</reference>
<keyword evidence="2" id="KW-1133">Transmembrane helix</keyword>
<feature type="region of interest" description="Disordered" evidence="1">
    <location>
        <begin position="280"/>
        <end position="332"/>
    </location>
</feature>
<proteinExistence type="predicted"/>
<feature type="transmembrane region" description="Helical" evidence="2">
    <location>
        <begin position="123"/>
        <end position="146"/>
    </location>
</feature>
<keyword evidence="2" id="KW-0812">Transmembrane</keyword>
<organism evidence="3 4">
    <name type="scientific">Candidatus Scatomorpha pullistercoris</name>
    <dbReference type="NCBI Taxonomy" id="2840929"/>
    <lineage>
        <taxon>Bacteria</taxon>
        <taxon>Bacillati</taxon>
        <taxon>Bacillota</taxon>
        <taxon>Clostridia</taxon>
        <taxon>Eubacteriales</taxon>
        <taxon>Candidatus Scatomorpha</taxon>
    </lineage>
</organism>
<reference evidence="3" key="1">
    <citation type="submission" date="2020-10" db="EMBL/GenBank/DDBJ databases">
        <authorList>
            <person name="Gilroy R."/>
        </authorList>
    </citation>
    <scope>NUCLEOTIDE SEQUENCE</scope>
    <source>
        <strain evidence="3">ChiHecec3B27-6122</strain>
    </source>
</reference>
<comment type="caution">
    <text evidence="3">The sequence shown here is derived from an EMBL/GenBank/DDBJ whole genome shotgun (WGS) entry which is preliminary data.</text>
</comment>
<dbReference type="AlphaFoldDB" id="A0A9D1G4V8"/>
<accession>A0A9D1G4V8</accession>
<feature type="transmembrane region" description="Helical" evidence="2">
    <location>
        <begin position="189"/>
        <end position="212"/>
    </location>
</feature>
<sequence>MRKLALTITCTGCVYSAFGVFCRWLQNMTAFEENGLYKTGSLWGAVLALLCIAAAATLFGFTLYFRKNLGLASAPDMGVALAGRTVLHRAVLALVTLVMAAGSGLLLFTASDAEAPAGMDFTGLLRVLALLGLLAAAGFAGITARTGEETPEGSPRQAGFCLASALPIVFCCFWLIVSYRQDAITSVVWSYAPEILAIACSLLAFYFVAGYAYGRPRPFSALFFCEMGAVMCFVTLPDERLIAMQLMFAGMAGMQMYLAWLIVSNMRRKEDILSRFPNAQASDDIDDELPPPDPEDEFEPMGEEGQGDEASFVELPEEYLGEGTAKNPEDEK</sequence>